<feature type="domain" description="RNA polymerase sigma factor 70 region 4 type 2" evidence="6">
    <location>
        <begin position="139"/>
        <end position="190"/>
    </location>
</feature>
<dbReference type="SUPFAM" id="SSF88946">
    <property type="entry name" value="Sigma2 domain of RNA polymerase sigma factors"/>
    <property type="match status" value="1"/>
</dbReference>
<keyword evidence="3" id="KW-0731">Sigma factor</keyword>
<dbReference type="EMBL" id="UGYW01000001">
    <property type="protein sequence ID" value="SUI98223.1"/>
    <property type="molecule type" value="Genomic_DNA"/>
</dbReference>
<evidence type="ECO:0000256" key="3">
    <source>
        <dbReference type="ARBA" id="ARBA00023082"/>
    </source>
</evidence>
<evidence type="ECO:0000256" key="2">
    <source>
        <dbReference type="ARBA" id="ARBA00023015"/>
    </source>
</evidence>
<feature type="domain" description="RNA polymerase sigma-70 region 2" evidence="5">
    <location>
        <begin position="43"/>
        <end position="107"/>
    </location>
</feature>
<protein>
    <submittedName>
        <fullName evidence="7">RNA polymerase sigma factor</fullName>
    </submittedName>
</protein>
<organism evidence="7 8">
    <name type="scientific">Sphingobacterium spiritivorum</name>
    <name type="common">Flavobacterium spiritivorum</name>
    <dbReference type="NCBI Taxonomy" id="258"/>
    <lineage>
        <taxon>Bacteria</taxon>
        <taxon>Pseudomonadati</taxon>
        <taxon>Bacteroidota</taxon>
        <taxon>Sphingobacteriia</taxon>
        <taxon>Sphingobacteriales</taxon>
        <taxon>Sphingobacteriaceae</taxon>
        <taxon>Sphingobacterium</taxon>
    </lineage>
</organism>
<gene>
    <name evidence="7" type="ORF">NCTC11388_00576</name>
</gene>
<dbReference type="Pfam" id="PF04542">
    <property type="entry name" value="Sigma70_r2"/>
    <property type="match status" value="1"/>
</dbReference>
<dbReference type="Gene3D" id="1.10.1740.10">
    <property type="match status" value="1"/>
</dbReference>
<dbReference type="GO" id="GO:0003677">
    <property type="term" value="F:DNA binding"/>
    <property type="evidence" value="ECO:0007669"/>
    <property type="project" value="InterPro"/>
</dbReference>
<dbReference type="InterPro" id="IPR013249">
    <property type="entry name" value="RNA_pol_sigma70_r4_t2"/>
</dbReference>
<name>A0A380BB32_SPHSI</name>
<dbReference type="Proteomes" id="UP000254893">
    <property type="component" value="Unassembled WGS sequence"/>
</dbReference>
<evidence type="ECO:0000256" key="1">
    <source>
        <dbReference type="ARBA" id="ARBA00010641"/>
    </source>
</evidence>
<dbReference type="PANTHER" id="PTHR43133">
    <property type="entry name" value="RNA POLYMERASE ECF-TYPE SIGMA FACTO"/>
    <property type="match status" value="1"/>
</dbReference>
<keyword evidence="2" id="KW-0805">Transcription regulation</keyword>
<dbReference type="InterPro" id="IPR036388">
    <property type="entry name" value="WH-like_DNA-bd_sf"/>
</dbReference>
<evidence type="ECO:0000259" key="5">
    <source>
        <dbReference type="Pfam" id="PF04542"/>
    </source>
</evidence>
<dbReference type="NCBIfam" id="TIGR02937">
    <property type="entry name" value="sigma70-ECF"/>
    <property type="match status" value="1"/>
</dbReference>
<dbReference type="AlphaFoldDB" id="A0A380BB32"/>
<evidence type="ECO:0000256" key="4">
    <source>
        <dbReference type="ARBA" id="ARBA00023163"/>
    </source>
</evidence>
<keyword evidence="4" id="KW-0804">Transcription</keyword>
<dbReference type="InterPro" id="IPR039425">
    <property type="entry name" value="RNA_pol_sigma-70-like"/>
</dbReference>
<sequence length="202" mass="23776">MHFGYSDYMQPDHPAIMTNYTAYTDSDLITALSEGKDAAFTEIYRRYWKRLFYIAAKKLHDHGEAEEIVQQIFVSLWNRREQLEINTTLHAYLAVSVKYRIIKVLDKHYHQQKYAESMTSRLVDDSTQEWLAFLDLKDILEKSISDLPEKCQLVFRMSREEHMSQKEIAEALDISEKTVEAHLGKAIKTLKQKLSRFLLLLL</sequence>
<comment type="similarity">
    <text evidence="1">Belongs to the sigma-70 factor family. ECF subfamily.</text>
</comment>
<dbReference type="InterPro" id="IPR014284">
    <property type="entry name" value="RNA_pol_sigma-70_dom"/>
</dbReference>
<dbReference type="CDD" id="cd06171">
    <property type="entry name" value="Sigma70_r4"/>
    <property type="match status" value="1"/>
</dbReference>
<dbReference type="NCBIfam" id="TIGR02985">
    <property type="entry name" value="Sig70_bacteroi1"/>
    <property type="match status" value="1"/>
</dbReference>
<dbReference type="InterPro" id="IPR014327">
    <property type="entry name" value="RNA_pol_sigma70_bacteroid"/>
</dbReference>
<dbReference type="PANTHER" id="PTHR43133:SF46">
    <property type="entry name" value="RNA POLYMERASE SIGMA-70 FACTOR ECF SUBFAMILY"/>
    <property type="match status" value="1"/>
</dbReference>
<dbReference type="SUPFAM" id="SSF88659">
    <property type="entry name" value="Sigma3 and sigma4 domains of RNA polymerase sigma factors"/>
    <property type="match status" value="1"/>
</dbReference>
<dbReference type="GO" id="GO:0016987">
    <property type="term" value="F:sigma factor activity"/>
    <property type="evidence" value="ECO:0007669"/>
    <property type="project" value="UniProtKB-KW"/>
</dbReference>
<dbReference type="InterPro" id="IPR013325">
    <property type="entry name" value="RNA_pol_sigma_r2"/>
</dbReference>
<evidence type="ECO:0000259" key="6">
    <source>
        <dbReference type="Pfam" id="PF08281"/>
    </source>
</evidence>
<dbReference type="Pfam" id="PF08281">
    <property type="entry name" value="Sigma70_r4_2"/>
    <property type="match status" value="1"/>
</dbReference>
<accession>A0A380BB32</accession>
<dbReference type="Gene3D" id="1.10.10.10">
    <property type="entry name" value="Winged helix-like DNA-binding domain superfamily/Winged helix DNA-binding domain"/>
    <property type="match status" value="1"/>
</dbReference>
<dbReference type="InterPro" id="IPR013324">
    <property type="entry name" value="RNA_pol_sigma_r3/r4-like"/>
</dbReference>
<evidence type="ECO:0000313" key="8">
    <source>
        <dbReference type="Proteomes" id="UP000254893"/>
    </source>
</evidence>
<dbReference type="GO" id="GO:0006352">
    <property type="term" value="P:DNA-templated transcription initiation"/>
    <property type="evidence" value="ECO:0007669"/>
    <property type="project" value="InterPro"/>
</dbReference>
<proteinExistence type="inferred from homology"/>
<reference evidence="7 8" key="1">
    <citation type="submission" date="2018-06" db="EMBL/GenBank/DDBJ databases">
        <authorList>
            <consortium name="Pathogen Informatics"/>
            <person name="Doyle S."/>
        </authorList>
    </citation>
    <scope>NUCLEOTIDE SEQUENCE [LARGE SCALE GENOMIC DNA]</scope>
    <source>
        <strain evidence="7 8">NCTC11388</strain>
    </source>
</reference>
<evidence type="ECO:0000313" key="7">
    <source>
        <dbReference type="EMBL" id="SUI98223.1"/>
    </source>
</evidence>
<dbReference type="InterPro" id="IPR007627">
    <property type="entry name" value="RNA_pol_sigma70_r2"/>
</dbReference>